<dbReference type="UniPathway" id="UPA00557">
    <property type="reaction ID" value="UER00614"/>
</dbReference>
<evidence type="ECO:0000256" key="2">
    <source>
        <dbReference type="ARBA" id="ARBA00004651"/>
    </source>
</evidence>
<comment type="catalytic activity">
    <reaction evidence="1 18">
        <text>a 1,2-diacyl-sn-glycero-3-phosphate + CTP + H(+) = a CDP-1,2-diacyl-sn-glycerol + diphosphate</text>
        <dbReference type="Rhea" id="RHEA:16229"/>
        <dbReference type="ChEBI" id="CHEBI:15378"/>
        <dbReference type="ChEBI" id="CHEBI:33019"/>
        <dbReference type="ChEBI" id="CHEBI:37563"/>
        <dbReference type="ChEBI" id="CHEBI:58332"/>
        <dbReference type="ChEBI" id="CHEBI:58608"/>
        <dbReference type="EC" id="2.7.7.41"/>
    </reaction>
</comment>
<dbReference type="GO" id="GO:0016024">
    <property type="term" value="P:CDP-diacylglycerol biosynthetic process"/>
    <property type="evidence" value="ECO:0007669"/>
    <property type="project" value="UniProtKB-UniPathway"/>
</dbReference>
<evidence type="ECO:0000256" key="10">
    <source>
        <dbReference type="ARBA" id="ARBA00022679"/>
    </source>
</evidence>
<feature type="transmembrane region" description="Helical" evidence="19">
    <location>
        <begin position="108"/>
        <end position="129"/>
    </location>
</feature>
<sequence length="266" mass="29925">MLTKRIITAFILAPLIIWAIFAMPNYYFAQLLLIFTALGAWEFSHLIKFRCLIARILLVFSIVICALIIQRNTQVIPFILYLSVLWWIINLYWVVSYPSKTNFWFEPLILRIINGILLLVPMWIALITLKQQYGSKYFLLLMLITWGADSGAYFIGKAIGKWKLAPKLSPGKSIEGVIGGISVALVVMIIFLQNQNIATNQYLGYLLLTVVIANISVLGDLFESLFKRISNIKDSGQILPGHGGILDRIDSLTATAPFFLLGLGLI</sequence>
<dbReference type="EMBL" id="JACCHU010000002">
    <property type="protein sequence ID" value="NYT52653.1"/>
    <property type="molecule type" value="Genomic_DNA"/>
</dbReference>
<feature type="transmembrane region" description="Helical" evidence="19">
    <location>
        <begin position="176"/>
        <end position="196"/>
    </location>
</feature>
<dbReference type="PROSITE" id="PS01315">
    <property type="entry name" value="CDS"/>
    <property type="match status" value="1"/>
</dbReference>
<feature type="transmembrane region" description="Helical" evidence="19">
    <location>
        <begin position="6"/>
        <end position="28"/>
    </location>
</feature>
<keyword evidence="13 19" id="KW-1133">Transmembrane helix</keyword>
<evidence type="ECO:0000256" key="4">
    <source>
        <dbReference type="ARBA" id="ARBA00005189"/>
    </source>
</evidence>
<reference evidence="20 21" key="1">
    <citation type="submission" date="2020-05" db="EMBL/GenBank/DDBJ databases">
        <title>Horizontal transmission and recombination maintain forever young bacterial symbiont genomes.</title>
        <authorList>
            <person name="Russell S.L."/>
            <person name="Pepper-Tunick E."/>
            <person name="Svedberg J."/>
            <person name="Byrne A."/>
            <person name="Ruelas Castillo J."/>
            <person name="Vollmers C."/>
            <person name="Beinart R.A."/>
            <person name="Corbett-Detig R."/>
        </authorList>
    </citation>
    <scope>NUCLEOTIDE SEQUENCE [LARGE SCALE GENOMIC DNA]</scope>
    <source>
        <strain evidence="20">Monterey_2004</strain>
    </source>
</reference>
<evidence type="ECO:0000256" key="17">
    <source>
        <dbReference type="ARBA" id="ARBA00023264"/>
    </source>
</evidence>
<dbReference type="GO" id="GO:0005886">
    <property type="term" value="C:plasma membrane"/>
    <property type="evidence" value="ECO:0007669"/>
    <property type="project" value="UniProtKB-SubCell"/>
</dbReference>
<evidence type="ECO:0000256" key="12">
    <source>
        <dbReference type="ARBA" id="ARBA00022695"/>
    </source>
</evidence>
<feature type="transmembrane region" description="Helical" evidence="19">
    <location>
        <begin position="75"/>
        <end position="96"/>
    </location>
</feature>
<dbReference type="InterPro" id="IPR000374">
    <property type="entry name" value="PC_trans"/>
</dbReference>
<evidence type="ECO:0000256" key="14">
    <source>
        <dbReference type="ARBA" id="ARBA00023098"/>
    </source>
</evidence>
<dbReference type="PANTHER" id="PTHR46382">
    <property type="entry name" value="PHOSPHATIDATE CYTIDYLYLTRANSFERASE"/>
    <property type="match status" value="1"/>
</dbReference>
<evidence type="ECO:0000256" key="3">
    <source>
        <dbReference type="ARBA" id="ARBA00005119"/>
    </source>
</evidence>
<keyword evidence="10 18" id="KW-0808">Transferase</keyword>
<accession>A0A853G6Z7</accession>
<evidence type="ECO:0000313" key="21">
    <source>
        <dbReference type="Proteomes" id="UP000525329"/>
    </source>
</evidence>
<keyword evidence="8" id="KW-1003">Cell membrane</keyword>
<comment type="caution">
    <text evidence="20">The sequence shown here is derived from an EMBL/GenBank/DDBJ whole genome shotgun (WGS) entry which is preliminary data.</text>
</comment>
<keyword evidence="9" id="KW-0444">Lipid biosynthesis</keyword>
<evidence type="ECO:0000256" key="13">
    <source>
        <dbReference type="ARBA" id="ARBA00022989"/>
    </source>
</evidence>
<dbReference type="EC" id="2.7.7.41" evidence="6 18"/>
<evidence type="ECO:0000256" key="11">
    <source>
        <dbReference type="ARBA" id="ARBA00022692"/>
    </source>
</evidence>
<organism evidence="20 21">
    <name type="scientific">Candidatus Vesicomyosocius endoextente</name>
    <dbReference type="NCBI Taxonomy" id="2738853"/>
    <lineage>
        <taxon>Bacteria</taxon>
        <taxon>Pseudomonadati</taxon>
        <taxon>Pseudomonadota</taxon>
        <taxon>Gammaproteobacteria</taxon>
        <taxon>Candidatus Pseudothioglobaceae</taxon>
        <taxon>Candidatus Vesicomyidisocius</taxon>
    </lineage>
</organism>
<keyword evidence="12 18" id="KW-0548">Nucleotidyltransferase</keyword>
<evidence type="ECO:0000256" key="8">
    <source>
        <dbReference type="ARBA" id="ARBA00022475"/>
    </source>
</evidence>
<dbReference type="Proteomes" id="UP000525329">
    <property type="component" value="Unassembled WGS sequence"/>
</dbReference>
<evidence type="ECO:0000313" key="20">
    <source>
        <dbReference type="EMBL" id="NYT52653.1"/>
    </source>
</evidence>
<evidence type="ECO:0000256" key="16">
    <source>
        <dbReference type="ARBA" id="ARBA00023209"/>
    </source>
</evidence>
<dbReference type="AlphaFoldDB" id="A0A853G6Z7"/>
<dbReference type="PANTHER" id="PTHR46382:SF1">
    <property type="entry name" value="PHOSPHATIDATE CYTIDYLYLTRANSFERASE"/>
    <property type="match status" value="1"/>
</dbReference>
<keyword evidence="11 18" id="KW-0812">Transmembrane</keyword>
<comment type="pathway">
    <text evidence="4">Lipid metabolism.</text>
</comment>
<evidence type="ECO:0000256" key="6">
    <source>
        <dbReference type="ARBA" id="ARBA00012487"/>
    </source>
</evidence>
<evidence type="ECO:0000256" key="18">
    <source>
        <dbReference type="RuleBase" id="RU003938"/>
    </source>
</evidence>
<evidence type="ECO:0000256" key="7">
    <source>
        <dbReference type="ARBA" id="ARBA00019373"/>
    </source>
</evidence>
<comment type="similarity">
    <text evidence="5 18">Belongs to the CDS family.</text>
</comment>
<comment type="subcellular location">
    <subcellularLocation>
        <location evidence="2">Cell membrane</location>
        <topology evidence="2">Multi-pass membrane protein</topology>
    </subcellularLocation>
</comment>
<proteinExistence type="inferred from homology"/>
<evidence type="ECO:0000256" key="15">
    <source>
        <dbReference type="ARBA" id="ARBA00023136"/>
    </source>
</evidence>
<feature type="transmembrane region" description="Helical" evidence="19">
    <location>
        <begin position="135"/>
        <end position="155"/>
    </location>
</feature>
<evidence type="ECO:0000256" key="9">
    <source>
        <dbReference type="ARBA" id="ARBA00022516"/>
    </source>
</evidence>
<name>A0A853G6Z7_9GAMM</name>
<evidence type="ECO:0000256" key="5">
    <source>
        <dbReference type="ARBA" id="ARBA00010185"/>
    </source>
</evidence>
<keyword evidence="17" id="KW-1208">Phospholipid metabolism</keyword>
<comment type="pathway">
    <text evidence="3 18">Phospholipid metabolism; CDP-diacylglycerol biosynthesis; CDP-diacylglycerol from sn-glycerol 3-phosphate: step 3/3.</text>
</comment>
<evidence type="ECO:0000256" key="19">
    <source>
        <dbReference type="SAM" id="Phobius"/>
    </source>
</evidence>
<protein>
    <recommendedName>
        <fullName evidence="7 18">Phosphatidate cytidylyltransferase</fullName>
        <ecNumber evidence="6 18">2.7.7.41</ecNumber>
    </recommendedName>
</protein>
<feature type="transmembrane region" description="Helical" evidence="19">
    <location>
        <begin position="49"/>
        <end position="69"/>
    </location>
</feature>
<feature type="transmembrane region" description="Helical" evidence="19">
    <location>
        <begin position="202"/>
        <end position="222"/>
    </location>
</feature>
<keyword evidence="14" id="KW-0443">Lipid metabolism</keyword>
<dbReference type="Pfam" id="PF01148">
    <property type="entry name" value="CTP_transf_1"/>
    <property type="match status" value="1"/>
</dbReference>
<evidence type="ECO:0000256" key="1">
    <source>
        <dbReference type="ARBA" id="ARBA00001698"/>
    </source>
</evidence>
<keyword evidence="15 19" id="KW-0472">Membrane</keyword>
<dbReference type="GO" id="GO:0004605">
    <property type="term" value="F:phosphatidate cytidylyltransferase activity"/>
    <property type="evidence" value="ECO:0007669"/>
    <property type="project" value="UniProtKB-EC"/>
</dbReference>
<keyword evidence="16" id="KW-0594">Phospholipid biosynthesis</keyword>
<gene>
    <name evidence="20" type="ORF">H0A74_03685</name>
</gene>